<feature type="transmembrane region" description="Helical" evidence="7">
    <location>
        <begin position="247"/>
        <end position="266"/>
    </location>
</feature>
<keyword evidence="4 7" id="KW-0812">Transmembrane</keyword>
<evidence type="ECO:0000259" key="8">
    <source>
        <dbReference type="Pfam" id="PF02687"/>
    </source>
</evidence>
<feature type="transmembrane region" description="Helical" evidence="7">
    <location>
        <begin position="322"/>
        <end position="342"/>
    </location>
</feature>
<dbReference type="PANTHER" id="PTHR30489:SF0">
    <property type="entry name" value="LIPOPROTEIN-RELEASING SYSTEM TRANSMEMBRANE PROTEIN LOLE"/>
    <property type="match status" value="1"/>
</dbReference>
<keyword evidence="3" id="KW-1003">Cell membrane</keyword>
<evidence type="ECO:0000256" key="3">
    <source>
        <dbReference type="ARBA" id="ARBA00022475"/>
    </source>
</evidence>
<keyword evidence="6 7" id="KW-0472">Membrane</keyword>
<dbReference type="InterPro" id="IPR051447">
    <property type="entry name" value="Lipoprotein-release_system"/>
</dbReference>
<dbReference type="Pfam" id="PF02687">
    <property type="entry name" value="FtsX"/>
    <property type="match status" value="2"/>
</dbReference>
<dbReference type="AlphaFoldDB" id="A0A9D2N8U1"/>
<evidence type="ECO:0000256" key="6">
    <source>
        <dbReference type="ARBA" id="ARBA00023136"/>
    </source>
</evidence>
<dbReference type="PANTHER" id="PTHR30489">
    <property type="entry name" value="LIPOPROTEIN-RELEASING SYSTEM TRANSMEMBRANE PROTEIN LOLE"/>
    <property type="match status" value="1"/>
</dbReference>
<dbReference type="GO" id="GO:0044874">
    <property type="term" value="P:lipoprotein localization to outer membrane"/>
    <property type="evidence" value="ECO:0007669"/>
    <property type="project" value="TreeGrafter"/>
</dbReference>
<feature type="transmembrane region" description="Helical" evidence="7">
    <location>
        <begin position="201"/>
        <end position="227"/>
    </location>
</feature>
<proteinExistence type="inferred from homology"/>
<feature type="transmembrane region" description="Helical" evidence="7">
    <location>
        <begin position="20"/>
        <end position="42"/>
    </location>
</feature>
<evidence type="ECO:0000313" key="9">
    <source>
        <dbReference type="EMBL" id="HJC12068.1"/>
    </source>
</evidence>
<comment type="similarity">
    <text evidence="2">Belongs to the ABC-4 integral membrane protein family. LolC/E subfamily.</text>
</comment>
<dbReference type="GO" id="GO:0098797">
    <property type="term" value="C:plasma membrane protein complex"/>
    <property type="evidence" value="ECO:0007669"/>
    <property type="project" value="TreeGrafter"/>
</dbReference>
<comment type="subcellular location">
    <subcellularLocation>
        <location evidence="1">Cell membrane</location>
        <topology evidence="1">Multi-pass membrane protein</topology>
    </subcellularLocation>
</comment>
<gene>
    <name evidence="9" type="ORF">H9935_14970</name>
</gene>
<dbReference type="InterPro" id="IPR003838">
    <property type="entry name" value="ABC3_permease_C"/>
</dbReference>
<name>A0A9D2N8U1_9FIRM</name>
<evidence type="ECO:0000313" key="10">
    <source>
        <dbReference type="Proteomes" id="UP000823893"/>
    </source>
</evidence>
<reference evidence="9" key="2">
    <citation type="submission" date="2021-04" db="EMBL/GenBank/DDBJ databases">
        <authorList>
            <person name="Gilroy R."/>
        </authorList>
    </citation>
    <scope>NUCLEOTIDE SEQUENCE</scope>
    <source>
        <strain evidence="9">ChiSxjej6B18-287</strain>
    </source>
</reference>
<feature type="domain" description="ABC3 transporter permease C-terminal" evidence="8">
    <location>
        <begin position="153"/>
        <end position="276"/>
    </location>
</feature>
<feature type="transmembrane region" description="Helical" evidence="7">
    <location>
        <begin position="649"/>
        <end position="676"/>
    </location>
</feature>
<keyword evidence="5 7" id="KW-1133">Transmembrane helix</keyword>
<feature type="transmembrane region" description="Helical" evidence="7">
    <location>
        <begin position="600"/>
        <end position="625"/>
    </location>
</feature>
<dbReference type="Proteomes" id="UP000823893">
    <property type="component" value="Unassembled WGS sequence"/>
</dbReference>
<sequence>MWKDYSIGFIKKNRASSLSIFAAAFISALFLSLLCGLFYNLWNYEIESITLEEGNWQGRITGIFEEDVLSDIENFANVKTVVINEELSDGQTLVIDICFHNMRTIYQDMPLIARQLGVSDNAVAYHELLLSRYLVHDPQDTDPPLLISFYLAVLLLVSASLILIIHNSFAVSMSARVHQFGIFSSIGATPGQIRTCLLQEAAALCIIPILLGSFIGIALTFGTIQIVNVLADGIAGRHEAVFTYHPFVFAVTILASALTVFISAWLPARKLSKLTPLEAIKNTGELQLKRRKKSCILARLFGIEGELAGNALKAQKKALRTAMMSLTLSFLGFTLMLCFLTLSEISTNNTYFERYQDAWDVMATIKDTPIEDFAYENEIHALDNTDSIIYQKAGAYSSVPVDAISNEVKSLRGLEAIAGTSVSIADSFYSIKSPIVIMDDSSFSEYCEQIGISPSGTGSVILNRIWDSTNSNFRYKEYVPFLTEELNTITLQNQDDETATVTIPVLGYTQEPPVLREEYDNYALVQFLSVSSWKQIEEVIGNGEPDSYIRVLSTKDRTLTELNTIETELKNILGHEFTLEMENRVQERMDNDTMLNGYKLIIGSLCALLALIGIANVFSNTLGFIRQRKREFARYMSIGMTPEGMRKMFWIEALVIAGRPILITLPVTVLFVWFMITASYLNPMEFLAVIPIVPIVIFIAAILGFVVLAYYVGGKKILKCNLLEALQSDYMR</sequence>
<accession>A0A9D2N8U1</accession>
<reference evidence="9" key="1">
    <citation type="journal article" date="2021" name="PeerJ">
        <title>Extensive microbial diversity within the chicken gut microbiome revealed by metagenomics and culture.</title>
        <authorList>
            <person name="Gilroy R."/>
            <person name="Ravi A."/>
            <person name="Getino M."/>
            <person name="Pursley I."/>
            <person name="Horton D.L."/>
            <person name="Alikhan N.F."/>
            <person name="Baker D."/>
            <person name="Gharbi K."/>
            <person name="Hall N."/>
            <person name="Watson M."/>
            <person name="Adriaenssens E.M."/>
            <person name="Foster-Nyarko E."/>
            <person name="Jarju S."/>
            <person name="Secka A."/>
            <person name="Antonio M."/>
            <person name="Oren A."/>
            <person name="Chaudhuri R.R."/>
            <person name="La Ragione R."/>
            <person name="Hildebrand F."/>
            <person name="Pallen M.J."/>
        </authorList>
    </citation>
    <scope>NUCLEOTIDE SEQUENCE</scope>
    <source>
        <strain evidence="9">ChiSxjej6B18-287</strain>
    </source>
</reference>
<evidence type="ECO:0000256" key="7">
    <source>
        <dbReference type="SAM" id="Phobius"/>
    </source>
</evidence>
<comment type="caution">
    <text evidence="9">The sequence shown here is derived from an EMBL/GenBank/DDBJ whole genome shotgun (WGS) entry which is preliminary data.</text>
</comment>
<feature type="transmembrane region" description="Helical" evidence="7">
    <location>
        <begin position="145"/>
        <end position="166"/>
    </location>
</feature>
<feature type="domain" description="ABC3 transporter permease C-terminal" evidence="8">
    <location>
        <begin position="606"/>
        <end position="720"/>
    </location>
</feature>
<evidence type="ECO:0000256" key="5">
    <source>
        <dbReference type="ARBA" id="ARBA00022989"/>
    </source>
</evidence>
<protein>
    <submittedName>
        <fullName evidence="9">ABC transporter permease</fullName>
    </submittedName>
</protein>
<evidence type="ECO:0000256" key="1">
    <source>
        <dbReference type="ARBA" id="ARBA00004651"/>
    </source>
</evidence>
<evidence type="ECO:0000256" key="2">
    <source>
        <dbReference type="ARBA" id="ARBA00005236"/>
    </source>
</evidence>
<feature type="transmembrane region" description="Helical" evidence="7">
    <location>
        <begin position="688"/>
        <end position="712"/>
    </location>
</feature>
<dbReference type="EMBL" id="DWWV01000204">
    <property type="protein sequence ID" value="HJC12068.1"/>
    <property type="molecule type" value="Genomic_DNA"/>
</dbReference>
<organism evidence="9 10">
    <name type="scientific">Candidatus Blautia merdigallinarum</name>
    <dbReference type="NCBI Taxonomy" id="2838495"/>
    <lineage>
        <taxon>Bacteria</taxon>
        <taxon>Bacillati</taxon>
        <taxon>Bacillota</taxon>
        <taxon>Clostridia</taxon>
        <taxon>Lachnospirales</taxon>
        <taxon>Lachnospiraceae</taxon>
        <taxon>Blautia</taxon>
    </lineage>
</organism>
<evidence type="ECO:0000256" key="4">
    <source>
        <dbReference type="ARBA" id="ARBA00022692"/>
    </source>
</evidence>